<dbReference type="EMBL" id="AYJU01000003">
    <property type="protein sequence ID" value="EST55665.1"/>
    <property type="molecule type" value="Genomic_DNA"/>
</dbReference>
<protein>
    <submittedName>
        <fullName evidence="1">Uncharacterized protein</fullName>
    </submittedName>
</protein>
<evidence type="ECO:0000313" key="2">
    <source>
        <dbReference type="Proteomes" id="UP000017973"/>
    </source>
</evidence>
<evidence type="ECO:0000313" key="1">
    <source>
        <dbReference type="EMBL" id="EST55665.1"/>
    </source>
</evidence>
<dbReference type="OrthoDB" id="2476407at2"/>
<accession>V6MCP4</accession>
<dbReference type="AlphaFoldDB" id="V6MCP4"/>
<proteinExistence type="predicted"/>
<dbReference type="Proteomes" id="UP000017973">
    <property type="component" value="Unassembled WGS sequence"/>
</dbReference>
<reference evidence="1 2" key="1">
    <citation type="journal article" date="2014" name="Genome Announc.">
        <title>Draft Genome Sequence of Brevibacillus panacihumi Strain W25, a Halotolerant Hydrocarbon-Degrading Bacterium.</title>
        <authorList>
            <person name="Wang X."/>
            <person name="Jin D."/>
            <person name="Zhou L."/>
            <person name="Wu L."/>
            <person name="An W."/>
            <person name="Chen Y."/>
            <person name="Zhao L."/>
        </authorList>
    </citation>
    <scope>NUCLEOTIDE SEQUENCE [LARGE SCALE GENOMIC DNA]</scope>
    <source>
        <strain evidence="1 2">W25</strain>
    </source>
</reference>
<dbReference type="PATRIC" id="fig|1408254.3.peg.1276"/>
<comment type="caution">
    <text evidence="1">The sequence shown here is derived from an EMBL/GenBank/DDBJ whole genome shotgun (WGS) entry which is preliminary data.</text>
</comment>
<sequence length="111" mass="12879">MENIYFLARSIKELLLNLSQRCTALAELYQTSEEKEGNTRFIYFIEDINTLSEAVSHIHSVYPEISIDELNSKLALVLEQMENQDFLYVADLLKFELQPLLEFWSGTIIDG</sequence>
<dbReference type="RefSeq" id="WP_023555314.1">
    <property type="nucleotide sequence ID" value="NZ_KI629787.1"/>
</dbReference>
<dbReference type="STRING" id="1408254.T458_06390"/>
<name>V6MCP4_9BACL</name>
<gene>
    <name evidence="1" type="ORF">T458_06390</name>
</gene>
<dbReference type="HOGENOM" id="CLU_165982_0_0_9"/>
<organism evidence="1 2">
    <name type="scientific">Brevibacillus panacihumi W25</name>
    <dbReference type="NCBI Taxonomy" id="1408254"/>
    <lineage>
        <taxon>Bacteria</taxon>
        <taxon>Bacillati</taxon>
        <taxon>Bacillota</taxon>
        <taxon>Bacilli</taxon>
        <taxon>Bacillales</taxon>
        <taxon>Paenibacillaceae</taxon>
        <taxon>Brevibacillus</taxon>
    </lineage>
</organism>
<keyword evidence="2" id="KW-1185">Reference proteome</keyword>